<feature type="domain" description="BZIP" evidence="3">
    <location>
        <begin position="269"/>
        <end position="332"/>
    </location>
</feature>
<keyword evidence="1" id="KW-0175">Coiled coil</keyword>
<evidence type="ECO:0000256" key="2">
    <source>
        <dbReference type="SAM" id="MobiDB-lite"/>
    </source>
</evidence>
<dbReference type="SUPFAM" id="SSF57959">
    <property type="entry name" value="Leucine zipper domain"/>
    <property type="match status" value="1"/>
</dbReference>
<feature type="compositionally biased region" description="Acidic residues" evidence="2">
    <location>
        <begin position="418"/>
        <end position="434"/>
    </location>
</feature>
<dbReference type="EMBL" id="KN848661">
    <property type="protein sequence ID" value="KIR79978.1"/>
    <property type="molecule type" value="Genomic_DNA"/>
</dbReference>
<keyword evidence="5" id="KW-1185">Reference proteome</keyword>
<dbReference type="Proteomes" id="UP000054272">
    <property type="component" value="Unassembled WGS sequence"/>
</dbReference>
<gene>
    <name evidence="4" type="ORF">I306_02940</name>
</gene>
<feature type="coiled-coil region" evidence="1">
    <location>
        <begin position="301"/>
        <end position="328"/>
    </location>
</feature>
<dbReference type="PROSITE" id="PS00036">
    <property type="entry name" value="BZIP_BASIC"/>
    <property type="match status" value="1"/>
</dbReference>
<evidence type="ECO:0000256" key="1">
    <source>
        <dbReference type="SAM" id="Coils"/>
    </source>
</evidence>
<evidence type="ECO:0000259" key="3">
    <source>
        <dbReference type="PROSITE" id="PS50217"/>
    </source>
</evidence>
<dbReference type="SMART" id="SM00338">
    <property type="entry name" value="BRLZ"/>
    <property type="match status" value="1"/>
</dbReference>
<evidence type="ECO:0000313" key="5">
    <source>
        <dbReference type="Proteomes" id="UP000054272"/>
    </source>
</evidence>
<name>A0ABR5BWF4_9TREE</name>
<protein>
    <recommendedName>
        <fullName evidence="3">BZIP domain-containing protein</fullName>
    </recommendedName>
</protein>
<feature type="region of interest" description="Disordered" evidence="2">
    <location>
        <begin position="215"/>
        <end position="266"/>
    </location>
</feature>
<organism evidence="4 5">
    <name type="scientific">Cryptococcus gattii EJB2</name>
    <dbReference type="NCBI Taxonomy" id="1296103"/>
    <lineage>
        <taxon>Eukaryota</taxon>
        <taxon>Fungi</taxon>
        <taxon>Dikarya</taxon>
        <taxon>Basidiomycota</taxon>
        <taxon>Agaricomycotina</taxon>
        <taxon>Tremellomycetes</taxon>
        <taxon>Tremellales</taxon>
        <taxon>Cryptococcaceae</taxon>
        <taxon>Cryptococcus</taxon>
        <taxon>Cryptococcus gattii species complex</taxon>
    </lineage>
</organism>
<dbReference type="InterPro" id="IPR046347">
    <property type="entry name" value="bZIP_sf"/>
</dbReference>
<accession>A0ABR5BWF4</accession>
<feature type="region of interest" description="Disordered" evidence="2">
    <location>
        <begin position="373"/>
        <end position="434"/>
    </location>
</feature>
<feature type="compositionally biased region" description="Polar residues" evidence="2">
    <location>
        <begin position="224"/>
        <end position="236"/>
    </location>
</feature>
<proteinExistence type="predicted"/>
<sequence length="512" mass="55341">MDNTNDPTMGGLDALVAAASSVSAGKNRRQQSDNIAMDMIDPALHNESGDTSNAVETISSLLANPAVVSLIAEYNAKKGHRQVSLYTQLLSGSSGGQPPATPVQQTRYGRISRPPIHAPGTPGRINEHGGSDSQIQAIKDALENVSQQEGEGDVSYDSLVGAVVPSGAESRFWRPGGEGSGPTSWVGDAETLAQAADASHRAALNRAAAMGANVTGDAGEEQAKGNNRGTTEMSMSTDEDGRAPDKEGNLPEWPLPPSGKGGRKNMPRDELLARRRARNRVAAQESRKKKKQFFGSLAERLQEKEAAYNELETHCRNLEREIELLRKTVTDANLPLPNFTPEVHVPAAVSGGETPAPAAETPTELAFSELFNIDDNDDNDADFVPPSSPKRDSDSEDSDDEVDEEQPRRKKTKRAQEQEQEQEQEAEPMAEDEDEDLFLPIVDVPVPPRDNEDQQKLVKQAMTELHVDTPEQLMNVVKKMVETAEFGGVTEEQVGMLSKLLALGQAQGVSVW</sequence>
<feature type="compositionally biased region" description="Acidic residues" evidence="2">
    <location>
        <begin position="394"/>
        <end position="404"/>
    </location>
</feature>
<dbReference type="Gene3D" id="1.20.5.170">
    <property type="match status" value="1"/>
</dbReference>
<reference evidence="4 5" key="1">
    <citation type="submission" date="2015-01" db="EMBL/GenBank/DDBJ databases">
        <title>The Genome Sequence of Cryptococcus gattii EJB2.</title>
        <authorList>
            <consortium name="The Broad Institute Genomics Platform"/>
            <person name="Cuomo C."/>
            <person name="Litvintseva A."/>
            <person name="Chen Y."/>
            <person name="Heitman J."/>
            <person name="Sun S."/>
            <person name="Springer D."/>
            <person name="Dromer F."/>
            <person name="Young S."/>
            <person name="Zeng Q."/>
            <person name="Gargeya S."/>
            <person name="Abouelleil A."/>
            <person name="Alvarado L."/>
            <person name="Chapman S.B."/>
            <person name="Gainer-Dewar J."/>
            <person name="Goldberg J."/>
            <person name="Griggs A."/>
            <person name="Gujja S."/>
            <person name="Hansen M."/>
            <person name="Howarth C."/>
            <person name="Imamovic A."/>
            <person name="Larimer J."/>
            <person name="Murphy C."/>
            <person name="Naylor J."/>
            <person name="Pearson M."/>
            <person name="Priest M."/>
            <person name="Roberts A."/>
            <person name="Saif S."/>
            <person name="Shea T."/>
            <person name="Sykes S."/>
            <person name="Wortman J."/>
            <person name="Nusbaum C."/>
            <person name="Birren B."/>
        </authorList>
    </citation>
    <scope>NUCLEOTIDE SEQUENCE [LARGE SCALE GENOMIC DNA]</scope>
    <source>
        <strain evidence="4 5">EJB2</strain>
    </source>
</reference>
<feature type="compositionally biased region" description="Basic and acidic residues" evidence="2">
    <location>
        <begin position="239"/>
        <end position="249"/>
    </location>
</feature>
<dbReference type="InterPro" id="IPR004827">
    <property type="entry name" value="bZIP"/>
</dbReference>
<dbReference type="PROSITE" id="PS50217">
    <property type="entry name" value="BZIP"/>
    <property type="match status" value="1"/>
</dbReference>
<evidence type="ECO:0000313" key="4">
    <source>
        <dbReference type="EMBL" id="KIR79978.1"/>
    </source>
</evidence>